<keyword evidence="2" id="KW-0812">Transmembrane</keyword>
<evidence type="ECO:0000259" key="3">
    <source>
        <dbReference type="Pfam" id="PF02563"/>
    </source>
</evidence>
<evidence type="ECO:0000259" key="4">
    <source>
        <dbReference type="Pfam" id="PF10531"/>
    </source>
</evidence>
<dbReference type="InterPro" id="IPR003715">
    <property type="entry name" value="Poly_export_N"/>
</dbReference>
<feature type="transmembrane region" description="Helical" evidence="2">
    <location>
        <begin position="803"/>
        <end position="822"/>
    </location>
</feature>
<dbReference type="RefSeq" id="WP_008503732.1">
    <property type="nucleotide sequence ID" value="NZ_CM001403.1"/>
</dbReference>
<keyword evidence="6" id="KW-1185">Reference proteome</keyword>
<dbReference type="eggNOG" id="COG1596">
    <property type="taxonomic scope" value="Bacteria"/>
</dbReference>
<dbReference type="OrthoDB" id="9808948at2"/>
<evidence type="ECO:0000313" key="6">
    <source>
        <dbReference type="Proteomes" id="UP000002774"/>
    </source>
</evidence>
<keyword evidence="2" id="KW-0472">Membrane</keyword>
<protein>
    <submittedName>
        <fullName evidence="5">Polysaccharide export protein</fullName>
    </submittedName>
</protein>
<name>H1YCN4_9SPHI</name>
<dbReference type="Pfam" id="PF10531">
    <property type="entry name" value="SLBB"/>
    <property type="match status" value="5"/>
</dbReference>
<reference evidence="5" key="1">
    <citation type="submission" date="2011-09" db="EMBL/GenBank/DDBJ databases">
        <title>The permanent draft genome of Mucilaginibacter paludis DSM 18603.</title>
        <authorList>
            <consortium name="US DOE Joint Genome Institute (JGI-PGF)"/>
            <person name="Lucas S."/>
            <person name="Han J."/>
            <person name="Lapidus A."/>
            <person name="Bruce D."/>
            <person name="Goodwin L."/>
            <person name="Pitluck S."/>
            <person name="Peters L."/>
            <person name="Kyrpides N."/>
            <person name="Mavromatis K."/>
            <person name="Ivanova N."/>
            <person name="Mikhailova N."/>
            <person name="Held B."/>
            <person name="Detter J.C."/>
            <person name="Tapia R."/>
            <person name="Han C."/>
            <person name="Land M."/>
            <person name="Hauser L."/>
            <person name="Markowitz V."/>
            <person name="Cheng J.-F."/>
            <person name="Hugenholtz P."/>
            <person name="Woyke T."/>
            <person name="Wu D."/>
            <person name="Tindall B."/>
            <person name="Brambilla E."/>
            <person name="Klenk H.-P."/>
            <person name="Eisen J.A."/>
        </authorList>
    </citation>
    <scope>NUCLEOTIDE SEQUENCE [LARGE SCALE GENOMIC DNA]</scope>
    <source>
        <strain evidence="5">DSM 18603</strain>
    </source>
</reference>
<dbReference type="Pfam" id="PF02563">
    <property type="entry name" value="Poly_export"/>
    <property type="match status" value="1"/>
</dbReference>
<dbReference type="HOGENOM" id="CLU_011447_1_0_10"/>
<dbReference type="STRING" id="714943.Mucpa_0017"/>
<keyword evidence="2" id="KW-1133">Transmembrane helix</keyword>
<feature type="domain" description="Polysaccharide export protein N-terminal" evidence="3">
    <location>
        <begin position="151"/>
        <end position="226"/>
    </location>
</feature>
<feature type="domain" description="Soluble ligand binding" evidence="4">
    <location>
        <begin position="492"/>
        <end position="540"/>
    </location>
</feature>
<feature type="domain" description="Soluble ligand binding" evidence="4">
    <location>
        <begin position="237"/>
        <end position="285"/>
    </location>
</feature>
<dbReference type="PANTHER" id="PTHR33619">
    <property type="entry name" value="POLYSACCHARIDE EXPORT PROTEIN GFCE-RELATED"/>
    <property type="match status" value="1"/>
</dbReference>
<dbReference type="GO" id="GO:0015159">
    <property type="term" value="F:polysaccharide transmembrane transporter activity"/>
    <property type="evidence" value="ECO:0007669"/>
    <property type="project" value="InterPro"/>
</dbReference>
<dbReference type="AlphaFoldDB" id="H1YCN4"/>
<sequence>MKYFFRLLLLIVILLNVGNVSGVLAQESNAANLKSDNLSDSQVRDMMKRAEASGLSDDQLRSAAIARGLSEDEANKLQTRITAIRAADSGNGNSATIDTGKNTVGDRKVTYGSDGRQNGVAPKPTAGIPVFGSELFSNSNLTFEPSLRIATPQNYVLGPDDQVIINVYGNSQVDWNLKISPDGNIQIPGIGLVNVGGKTIEQATGIIKSKLAQNRYAVGHGTSVSVSLGNIRSIKVIMVGQLVKPASYTLSSLSTVFNALYAAGGPNDNGSYRQIQVIRNNKMIKTLDTYDFLLKGSQKDNIFLKDGDIINVPTYKVRVTLNGQVKKVAKYEVLPGETFQDVVNFSGGFSDQAYTATVKVLQLTDKERRVTDINNADFNTYIPRRGDIYIIDEILERYENRVTIKGALFRPGQFQLDNGLTLSRLIEKAGGLKEDAFTGRGYITRLKPDNTTELIPFDVKGVLNKTKTDILLQREDIVNISSIFDLRDNYTVTINGEVRKGGIFAYADSMSVEDLVIQAGGFTESASPKRIEVARRINYSDPNEKNSPIASVSIINVDENFKLNSKPFVLHPFDVVSIYSLPGYQKQKTVKVEGEVLYPGSYTISSKNEKISDLLKRAGGLTASADVEGGTLKRTNQLGIDAEKGKIDANELQQEKVQRLQHLQKTFRDSLTDVNEQLRNDFVGIDLKRILNNPGTKIDLILEEGDVVRIPKEQQIVKIDGEVLFPSAVVYNKSKTFADYVDNAGGFSPGALRHRSYVVYPNGTVKGTKKFLFFNSYPNVKAGSEIVVPKKPVRRGLSTAESIGLLGSLASLGAIIIAVLNITKN</sequence>
<proteinExistence type="predicted"/>
<feature type="domain" description="Soluble ligand binding" evidence="4">
    <location>
        <begin position="401"/>
        <end position="450"/>
    </location>
</feature>
<gene>
    <name evidence="5" type="ORF">Mucpa_0017</name>
</gene>
<feature type="domain" description="Soluble ligand binding" evidence="4">
    <location>
        <begin position="318"/>
        <end position="363"/>
    </location>
</feature>
<dbReference type="InterPro" id="IPR019554">
    <property type="entry name" value="Soluble_ligand-bd"/>
</dbReference>
<evidence type="ECO:0000256" key="1">
    <source>
        <dbReference type="ARBA" id="ARBA00022729"/>
    </source>
</evidence>
<evidence type="ECO:0000313" key="5">
    <source>
        <dbReference type="EMBL" id="EHQ24221.1"/>
    </source>
</evidence>
<feature type="domain" description="Soluble ligand binding" evidence="4">
    <location>
        <begin position="590"/>
        <end position="627"/>
    </location>
</feature>
<dbReference type="PANTHER" id="PTHR33619:SF3">
    <property type="entry name" value="POLYSACCHARIDE EXPORT PROTEIN GFCE-RELATED"/>
    <property type="match status" value="1"/>
</dbReference>
<dbReference type="Proteomes" id="UP000002774">
    <property type="component" value="Chromosome"/>
</dbReference>
<evidence type="ECO:0000256" key="2">
    <source>
        <dbReference type="SAM" id="Phobius"/>
    </source>
</evidence>
<dbReference type="Gene3D" id="3.30.1950.10">
    <property type="entry name" value="wza like domain"/>
    <property type="match status" value="1"/>
</dbReference>
<accession>H1YCN4</accession>
<dbReference type="Gene3D" id="3.10.560.10">
    <property type="entry name" value="Outer membrane lipoprotein wza domain like"/>
    <property type="match status" value="5"/>
</dbReference>
<dbReference type="InterPro" id="IPR049712">
    <property type="entry name" value="Poly_export"/>
</dbReference>
<organism evidence="5 6">
    <name type="scientific">Mucilaginibacter paludis DSM 18603</name>
    <dbReference type="NCBI Taxonomy" id="714943"/>
    <lineage>
        <taxon>Bacteria</taxon>
        <taxon>Pseudomonadati</taxon>
        <taxon>Bacteroidota</taxon>
        <taxon>Sphingobacteriia</taxon>
        <taxon>Sphingobacteriales</taxon>
        <taxon>Sphingobacteriaceae</taxon>
        <taxon>Mucilaginibacter</taxon>
    </lineage>
</organism>
<dbReference type="EMBL" id="CM001403">
    <property type="protein sequence ID" value="EHQ24221.1"/>
    <property type="molecule type" value="Genomic_DNA"/>
</dbReference>
<keyword evidence="1" id="KW-0732">Signal</keyword>